<keyword evidence="12" id="KW-1185">Reference proteome</keyword>
<evidence type="ECO:0000256" key="3">
    <source>
        <dbReference type="ARBA" id="ARBA00022475"/>
    </source>
</evidence>
<comment type="subcellular location">
    <subcellularLocation>
        <location evidence="1">Cell membrane</location>
        <topology evidence="1">Multi-pass membrane protein</topology>
    </subcellularLocation>
</comment>
<proteinExistence type="inferred from homology"/>
<dbReference type="Proteomes" id="UP000887572">
    <property type="component" value="Unplaced"/>
</dbReference>
<keyword evidence="7 11" id="KW-0472">Membrane</keyword>
<dbReference type="AlphaFoldDB" id="A0A914IDU0"/>
<evidence type="ECO:0000256" key="4">
    <source>
        <dbReference type="ARBA" id="ARBA00022692"/>
    </source>
</evidence>
<evidence type="ECO:0000256" key="9">
    <source>
        <dbReference type="ARBA" id="ARBA00042540"/>
    </source>
</evidence>
<evidence type="ECO:0000256" key="7">
    <source>
        <dbReference type="ARBA" id="ARBA00023136"/>
    </source>
</evidence>
<dbReference type="WBParaSite" id="Gr19_v10_g8973.t1">
    <property type="protein sequence ID" value="Gr19_v10_g8973.t1"/>
    <property type="gene ID" value="Gr19_v10_g8973"/>
</dbReference>
<evidence type="ECO:0000313" key="12">
    <source>
        <dbReference type="Proteomes" id="UP000887572"/>
    </source>
</evidence>
<evidence type="ECO:0000256" key="10">
    <source>
        <dbReference type="ARBA" id="ARBA00042973"/>
    </source>
</evidence>
<dbReference type="InterPro" id="IPR003689">
    <property type="entry name" value="ZIP"/>
</dbReference>
<keyword evidence="3" id="KW-1003">Cell membrane</keyword>
<evidence type="ECO:0000256" key="1">
    <source>
        <dbReference type="ARBA" id="ARBA00004651"/>
    </source>
</evidence>
<feature type="transmembrane region" description="Helical" evidence="11">
    <location>
        <begin position="56"/>
        <end position="75"/>
    </location>
</feature>
<evidence type="ECO:0000256" key="8">
    <source>
        <dbReference type="ARBA" id="ARBA00040593"/>
    </source>
</evidence>
<keyword evidence="5" id="KW-0862">Zinc</keyword>
<keyword evidence="4 11" id="KW-0812">Transmembrane</keyword>
<keyword evidence="6 11" id="KW-1133">Transmembrane helix</keyword>
<dbReference type="Pfam" id="PF02535">
    <property type="entry name" value="Zip"/>
    <property type="match status" value="1"/>
</dbReference>
<feature type="transmembrane region" description="Helical" evidence="11">
    <location>
        <begin position="246"/>
        <end position="268"/>
    </location>
</feature>
<evidence type="ECO:0000313" key="13">
    <source>
        <dbReference type="WBParaSite" id="Gr19_v10_g8973.t1"/>
    </source>
</evidence>
<sequence>MKLEKKKHRKRQSMLTNLDPVTQAFLASLFTWGVTALGAAVVFVSPSSNRAFLDCSLGFSSGVMLAASFWSLLVPAIEISEHQMGKLAFVPVGFGFALGALFVHLSDRVTQRYNSSDQFIPLSDEMSRNNYDDGGSSTALRQRFKKSPNLNGVAASEVAIGVGAEQKHSHQKVSWHRIWLLIIAITAHNFPEGLAVGVAFGGAGKSASVSLEKASNLALSIGLQNFPEGMAVALPLAAFGHPKWKAFLYGQMSGMVEPMAALIGASLVLTMEMLLPYALSFAAGAMIFVVFDSIIPEANSHGNGKLCSLFSVIGFLNYFGNISQQQP</sequence>
<feature type="transmembrane region" description="Helical" evidence="11">
    <location>
        <begin position="178"/>
        <end position="203"/>
    </location>
</feature>
<feature type="transmembrane region" description="Helical" evidence="11">
    <location>
        <begin position="21"/>
        <end position="44"/>
    </location>
</feature>
<dbReference type="GO" id="GO:0005886">
    <property type="term" value="C:plasma membrane"/>
    <property type="evidence" value="ECO:0007669"/>
    <property type="project" value="UniProtKB-SubCell"/>
</dbReference>
<feature type="transmembrane region" description="Helical" evidence="11">
    <location>
        <begin position="274"/>
        <end position="295"/>
    </location>
</feature>
<evidence type="ECO:0000256" key="2">
    <source>
        <dbReference type="ARBA" id="ARBA00006939"/>
    </source>
</evidence>
<accession>A0A914IDU0</accession>
<protein>
    <recommendedName>
        <fullName evidence="8">Zinc transporter ZIP11</fullName>
    </recommendedName>
    <alternativeName>
        <fullName evidence="9">Solute carrier family 39 member 11</fullName>
    </alternativeName>
    <alternativeName>
        <fullName evidence="10">Zrt- and Irt-like protein 11</fullName>
    </alternativeName>
</protein>
<evidence type="ECO:0000256" key="6">
    <source>
        <dbReference type="ARBA" id="ARBA00022989"/>
    </source>
</evidence>
<reference evidence="13" key="1">
    <citation type="submission" date="2022-11" db="UniProtKB">
        <authorList>
            <consortium name="WormBaseParasite"/>
        </authorList>
    </citation>
    <scope>IDENTIFICATION</scope>
</reference>
<evidence type="ECO:0000256" key="5">
    <source>
        <dbReference type="ARBA" id="ARBA00022833"/>
    </source>
</evidence>
<name>A0A914IDU0_GLORO</name>
<comment type="similarity">
    <text evidence="2">Belongs to the ZIP transporter (TC 2.A.5) family.</text>
</comment>
<evidence type="ECO:0000256" key="11">
    <source>
        <dbReference type="SAM" id="Phobius"/>
    </source>
</evidence>
<organism evidence="12 13">
    <name type="scientific">Globodera rostochiensis</name>
    <name type="common">Golden nematode worm</name>
    <name type="synonym">Heterodera rostochiensis</name>
    <dbReference type="NCBI Taxonomy" id="31243"/>
    <lineage>
        <taxon>Eukaryota</taxon>
        <taxon>Metazoa</taxon>
        <taxon>Ecdysozoa</taxon>
        <taxon>Nematoda</taxon>
        <taxon>Chromadorea</taxon>
        <taxon>Rhabditida</taxon>
        <taxon>Tylenchina</taxon>
        <taxon>Tylenchomorpha</taxon>
        <taxon>Tylenchoidea</taxon>
        <taxon>Heteroderidae</taxon>
        <taxon>Heteroderinae</taxon>
        <taxon>Globodera</taxon>
    </lineage>
</organism>
<dbReference type="PANTHER" id="PTHR11040">
    <property type="entry name" value="ZINC/IRON TRANSPORTER"/>
    <property type="match status" value="1"/>
</dbReference>
<dbReference type="PANTHER" id="PTHR11040:SF211">
    <property type="entry name" value="ZINC TRANSPORTER ZIP11"/>
    <property type="match status" value="1"/>
</dbReference>
<dbReference type="GO" id="GO:0005385">
    <property type="term" value="F:zinc ion transmembrane transporter activity"/>
    <property type="evidence" value="ECO:0007669"/>
    <property type="project" value="TreeGrafter"/>
</dbReference>
<feature type="transmembrane region" description="Helical" evidence="11">
    <location>
        <begin position="87"/>
        <end position="105"/>
    </location>
</feature>